<dbReference type="Proteomes" id="UP000176854">
    <property type="component" value="Unassembled WGS sequence"/>
</dbReference>
<dbReference type="PANTHER" id="PTHR12899:SF3">
    <property type="entry name" value="LARGE RIBOSOMAL SUBUNIT PROTEIN UL18M"/>
    <property type="match status" value="1"/>
</dbReference>
<protein>
    <recommendedName>
        <fullName evidence="6 7">Large ribosomal subunit protein uL18</fullName>
    </recommendedName>
</protein>
<dbReference type="Gene3D" id="3.30.420.100">
    <property type="match status" value="1"/>
</dbReference>
<keyword evidence="4 7" id="KW-0689">Ribosomal protein</keyword>
<dbReference type="GO" id="GO:0003735">
    <property type="term" value="F:structural constituent of ribosome"/>
    <property type="evidence" value="ECO:0007669"/>
    <property type="project" value="InterPro"/>
</dbReference>
<evidence type="ECO:0000256" key="8">
    <source>
        <dbReference type="SAM" id="MobiDB-lite"/>
    </source>
</evidence>
<dbReference type="Pfam" id="PF00861">
    <property type="entry name" value="Ribosomal_L18p"/>
    <property type="match status" value="1"/>
</dbReference>
<dbReference type="PANTHER" id="PTHR12899">
    <property type="entry name" value="39S RIBOSOMAL PROTEIN L18, MITOCHONDRIAL"/>
    <property type="match status" value="1"/>
</dbReference>
<dbReference type="EMBL" id="MFJC01000023">
    <property type="protein sequence ID" value="OGG09328.1"/>
    <property type="molecule type" value="Genomic_DNA"/>
</dbReference>
<evidence type="ECO:0000256" key="7">
    <source>
        <dbReference type="HAMAP-Rule" id="MF_01337"/>
    </source>
</evidence>
<comment type="caution">
    <text evidence="9">The sequence shown here is derived from an EMBL/GenBank/DDBJ whole genome shotgun (WGS) entry which is preliminary data.</text>
</comment>
<evidence type="ECO:0000256" key="5">
    <source>
        <dbReference type="ARBA" id="ARBA00023274"/>
    </source>
</evidence>
<dbReference type="HAMAP" id="MF_01337_B">
    <property type="entry name" value="Ribosomal_uL18_B"/>
    <property type="match status" value="1"/>
</dbReference>
<evidence type="ECO:0000256" key="3">
    <source>
        <dbReference type="ARBA" id="ARBA00022884"/>
    </source>
</evidence>
<dbReference type="GO" id="GO:0005737">
    <property type="term" value="C:cytoplasm"/>
    <property type="evidence" value="ECO:0007669"/>
    <property type="project" value="UniProtKB-ARBA"/>
</dbReference>
<dbReference type="GO" id="GO:1990904">
    <property type="term" value="C:ribonucleoprotein complex"/>
    <property type="evidence" value="ECO:0007669"/>
    <property type="project" value="UniProtKB-KW"/>
</dbReference>
<organism evidence="9 10">
    <name type="scientific">Candidatus Gottesmanbacteria bacterium RBG_16_43_7</name>
    <dbReference type="NCBI Taxonomy" id="1798373"/>
    <lineage>
        <taxon>Bacteria</taxon>
        <taxon>Candidatus Gottesmaniibacteriota</taxon>
    </lineage>
</organism>
<evidence type="ECO:0000256" key="1">
    <source>
        <dbReference type="ARBA" id="ARBA00007116"/>
    </source>
</evidence>
<evidence type="ECO:0000313" key="10">
    <source>
        <dbReference type="Proteomes" id="UP000176854"/>
    </source>
</evidence>
<comment type="subunit">
    <text evidence="7">Part of the 50S ribosomal subunit; part of the 5S rRNA/L5/L18/L25 subcomplex. Contacts the 5S and 23S rRNAs.</text>
</comment>
<dbReference type="InterPro" id="IPR004389">
    <property type="entry name" value="Ribosomal_uL18_bac-type"/>
</dbReference>
<evidence type="ECO:0000256" key="6">
    <source>
        <dbReference type="ARBA" id="ARBA00035197"/>
    </source>
</evidence>
<dbReference type="GO" id="GO:0008097">
    <property type="term" value="F:5S rRNA binding"/>
    <property type="evidence" value="ECO:0007669"/>
    <property type="project" value="TreeGrafter"/>
</dbReference>
<evidence type="ECO:0000313" key="9">
    <source>
        <dbReference type="EMBL" id="OGG09328.1"/>
    </source>
</evidence>
<reference evidence="9 10" key="1">
    <citation type="journal article" date="2016" name="Nat. Commun.">
        <title>Thousands of microbial genomes shed light on interconnected biogeochemical processes in an aquifer system.</title>
        <authorList>
            <person name="Anantharaman K."/>
            <person name="Brown C.T."/>
            <person name="Hug L.A."/>
            <person name="Sharon I."/>
            <person name="Castelle C.J."/>
            <person name="Probst A.J."/>
            <person name="Thomas B.C."/>
            <person name="Singh A."/>
            <person name="Wilkins M.J."/>
            <person name="Karaoz U."/>
            <person name="Brodie E.L."/>
            <person name="Williams K.H."/>
            <person name="Hubbard S.S."/>
            <person name="Banfield J.F."/>
        </authorList>
    </citation>
    <scope>NUCLEOTIDE SEQUENCE [LARGE SCALE GENOMIC DNA]</scope>
</reference>
<accession>A0A1F5ZA31</accession>
<dbReference type="InterPro" id="IPR057268">
    <property type="entry name" value="Ribosomal_L18"/>
</dbReference>
<comment type="function">
    <text evidence="7">This is one of the proteins that bind and probably mediate the attachment of the 5S RNA into the large ribosomal subunit, where it forms part of the central protuberance.</text>
</comment>
<proteinExistence type="inferred from homology"/>
<feature type="compositionally biased region" description="Basic residues" evidence="8">
    <location>
        <begin position="1"/>
        <end position="20"/>
    </location>
</feature>
<evidence type="ECO:0000256" key="4">
    <source>
        <dbReference type="ARBA" id="ARBA00022980"/>
    </source>
</evidence>
<dbReference type="AlphaFoldDB" id="A0A1F5ZA31"/>
<dbReference type="GO" id="GO:0006412">
    <property type="term" value="P:translation"/>
    <property type="evidence" value="ECO:0007669"/>
    <property type="project" value="UniProtKB-UniRule"/>
</dbReference>
<comment type="similarity">
    <text evidence="1 7">Belongs to the universal ribosomal protein uL18 family.</text>
</comment>
<keyword evidence="2 7" id="KW-0699">rRNA-binding</keyword>
<dbReference type="STRING" id="1798373.A2154_03270"/>
<dbReference type="CDD" id="cd00432">
    <property type="entry name" value="Ribosomal_L18_L5e"/>
    <property type="match status" value="1"/>
</dbReference>
<feature type="region of interest" description="Disordered" evidence="8">
    <location>
        <begin position="1"/>
        <end position="27"/>
    </location>
</feature>
<keyword evidence="5 7" id="KW-0687">Ribonucleoprotein</keyword>
<dbReference type="InterPro" id="IPR005484">
    <property type="entry name" value="Ribosomal_uL18_bac/plant/anim"/>
</dbReference>
<name>A0A1F5ZA31_9BACT</name>
<evidence type="ECO:0000256" key="2">
    <source>
        <dbReference type="ARBA" id="ARBA00022730"/>
    </source>
</evidence>
<sequence>MFGKLTKRQLQSKRKKRVRARISGTKDRPRLSISKTNYALYAQLIDDTKHAVFCGFTVKGKNITAAKKLGDVIIKETLKRKIKSVVFDRSANRYHGVVKQIADTIRAGGIKL</sequence>
<keyword evidence="3 7" id="KW-0694">RNA-binding</keyword>
<gene>
    <name evidence="7" type="primary">rplR</name>
    <name evidence="9" type="ORF">A2154_03270</name>
</gene>
<dbReference type="SUPFAM" id="SSF53137">
    <property type="entry name" value="Translational machinery components"/>
    <property type="match status" value="1"/>
</dbReference>
<dbReference type="GO" id="GO:0005840">
    <property type="term" value="C:ribosome"/>
    <property type="evidence" value="ECO:0007669"/>
    <property type="project" value="UniProtKB-KW"/>
</dbReference>